<comment type="caution">
    <text evidence="2">The sequence shown here is derived from an EMBL/GenBank/DDBJ whole genome shotgun (WGS) entry which is preliminary data.</text>
</comment>
<gene>
    <name evidence="2" type="ORF">CS006_02160</name>
</gene>
<keyword evidence="1" id="KW-1133">Transmembrane helix</keyword>
<keyword evidence="1" id="KW-0812">Transmembrane</keyword>
<proteinExistence type="predicted"/>
<keyword evidence="3" id="KW-1185">Reference proteome</keyword>
<feature type="transmembrane region" description="Helical" evidence="1">
    <location>
        <begin position="76"/>
        <end position="101"/>
    </location>
</feature>
<dbReference type="EMBL" id="PEBI01000001">
    <property type="protein sequence ID" value="PJM73975.1"/>
    <property type="molecule type" value="Genomic_DNA"/>
</dbReference>
<feature type="transmembrane region" description="Helical" evidence="1">
    <location>
        <begin position="169"/>
        <end position="192"/>
    </location>
</feature>
<sequence>MLESACGISDIRSDGRMFQALEDLDYPMYRGVSSYGDITFVYDGRRVAGGVKLLNGQAVVYQGDFHGSMAPHVESIWFSLGFIALFAVVVALLMLLCAFILMTNRDESQPGVVESGGMRIDDIQHDDIRTTRPFDRIYEHPKVLFLMVLCVFVSCTFMAVGLPTVDARWVAPVAATAIAMNAAAFVGPFMLVRRVMTKAERRKRRYDVDGHR</sequence>
<evidence type="ECO:0000313" key="2">
    <source>
        <dbReference type="EMBL" id="PJM73975.1"/>
    </source>
</evidence>
<evidence type="ECO:0000256" key="1">
    <source>
        <dbReference type="SAM" id="Phobius"/>
    </source>
</evidence>
<protein>
    <submittedName>
        <fullName evidence="2">Uncharacterized protein</fullName>
    </submittedName>
</protein>
<accession>A0A2M9HAY3</accession>
<dbReference type="AlphaFoldDB" id="A0A2M9HAY3"/>
<keyword evidence="1" id="KW-0472">Membrane</keyword>
<name>A0A2M9HAY3_9BIFI</name>
<organism evidence="2 3">
    <name type="scientific">Bifidobacterium primatium</name>
    <dbReference type="NCBI Taxonomy" id="2045438"/>
    <lineage>
        <taxon>Bacteria</taxon>
        <taxon>Bacillati</taxon>
        <taxon>Actinomycetota</taxon>
        <taxon>Actinomycetes</taxon>
        <taxon>Bifidobacteriales</taxon>
        <taxon>Bifidobacteriaceae</taxon>
        <taxon>Bifidobacterium</taxon>
    </lineage>
</organism>
<reference evidence="2 3" key="1">
    <citation type="submission" date="2017-10" db="EMBL/GenBank/DDBJ databases">
        <title>Draft genome sequences of strains TRE 1, TRE 9, TRE H and TRI 7, isolated from tamarins, belonging to four potential novel Bifidobacterium species.</title>
        <authorList>
            <person name="Mattarelli P."/>
            <person name="Modesto M."/>
            <person name="Puglisi E."/>
            <person name="Morelli L."/>
            <person name="Spezio C."/>
            <person name="Bonetti A."/>
            <person name="Sandri C."/>
        </authorList>
    </citation>
    <scope>NUCLEOTIDE SEQUENCE [LARGE SCALE GENOMIC DNA]</scope>
    <source>
        <strain evidence="3">TRE1</strain>
    </source>
</reference>
<feature type="transmembrane region" description="Helical" evidence="1">
    <location>
        <begin position="143"/>
        <end position="163"/>
    </location>
</feature>
<dbReference type="Proteomes" id="UP000229095">
    <property type="component" value="Unassembled WGS sequence"/>
</dbReference>
<evidence type="ECO:0000313" key="3">
    <source>
        <dbReference type="Proteomes" id="UP000229095"/>
    </source>
</evidence>